<gene>
    <name evidence="13" type="ORF">B0H63DRAFT_84196</name>
</gene>
<comment type="caution">
    <text evidence="13">The sequence shown here is derived from an EMBL/GenBank/DDBJ whole genome shotgun (WGS) entry which is preliminary data.</text>
</comment>
<evidence type="ECO:0000256" key="5">
    <source>
        <dbReference type="ARBA" id="ARBA00023002"/>
    </source>
</evidence>
<evidence type="ECO:0000256" key="9">
    <source>
        <dbReference type="RuleBase" id="RU000672"/>
    </source>
</evidence>
<keyword evidence="4 7" id="KW-0801">TPQ</keyword>
<evidence type="ECO:0000256" key="4">
    <source>
        <dbReference type="ARBA" id="ARBA00022772"/>
    </source>
</evidence>
<feature type="domain" description="DUF1965" evidence="12">
    <location>
        <begin position="244"/>
        <end position="306"/>
    </location>
</feature>
<dbReference type="GO" id="GO:0048038">
    <property type="term" value="F:quinone binding"/>
    <property type="evidence" value="ECO:0007669"/>
    <property type="project" value="InterPro"/>
</dbReference>
<dbReference type="Proteomes" id="UP001285441">
    <property type="component" value="Unassembled WGS sequence"/>
</dbReference>
<evidence type="ECO:0000256" key="7">
    <source>
        <dbReference type="PIRSR" id="PIRSR600269-50"/>
    </source>
</evidence>
<keyword evidence="14" id="KW-1185">Reference proteome</keyword>
<keyword evidence="10" id="KW-0732">Signal</keyword>
<keyword evidence="6 9" id="KW-0186">Copper</keyword>
<dbReference type="GO" id="GO:0005507">
    <property type="term" value="F:copper ion binding"/>
    <property type="evidence" value="ECO:0007669"/>
    <property type="project" value="InterPro"/>
</dbReference>
<dbReference type="Pfam" id="PF01179">
    <property type="entry name" value="Cu_amine_oxid"/>
    <property type="match status" value="1"/>
</dbReference>
<protein>
    <recommendedName>
        <fullName evidence="9">Amine oxidase</fullName>
        <ecNumber evidence="9">1.4.3.-</ecNumber>
    </recommendedName>
</protein>
<evidence type="ECO:0000256" key="10">
    <source>
        <dbReference type="SAM" id="SignalP"/>
    </source>
</evidence>
<evidence type="ECO:0000256" key="3">
    <source>
        <dbReference type="ARBA" id="ARBA00022723"/>
    </source>
</evidence>
<evidence type="ECO:0000256" key="8">
    <source>
        <dbReference type="PIRSR" id="PIRSR600269-51"/>
    </source>
</evidence>
<dbReference type="Pfam" id="PF09248">
    <property type="entry name" value="DUF1965"/>
    <property type="match status" value="1"/>
</dbReference>
<feature type="active site" description="Schiff-base intermediate with substrate; via topaquinone" evidence="7">
    <location>
        <position position="486"/>
    </location>
</feature>
<dbReference type="GO" id="GO:0005886">
    <property type="term" value="C:plasma membrane"/>
    <property type="evidence" value="ECO:0007669"/>
    <property type="project" value="TreeGrafter"/>
</dbReference>
<reference evidence="13" key="2">
    <citation type="submission" date="2023-06" db="EMBL/GenBank/DDBJ databases">
        <authorList>
            <consortium name="Lawrence Berkeley National Laboratory"/>
            <person name="Haridas S."/>
            <person name="Hensen N."/>
            <person name="Bonometti L."/>
            <person name="Westerberg I."/>
            <person name="Brannstrom I.O."/>
            <person name="Guillou S."/>
            <person name="Cros-Aarteil S."/>
            <person name="Calhoun S."/>
            <person name="Kuo A."/>
            <person name="Mondo S."/>
            <person name="Pangilinan J."/>
            <person name="Riley R."/>
            <person name="LaButti K."/>
            <person name="Andreopoulos B."/>
            <person name="Lipzen A."/>
            <person name="Chen C."/>
            <person name="Yanf M."/>
            <person name="Daum C."/>
            <person name="Ng V."/>
            <person name="Clum A."/>
            <person name="Steindorff A."/>
            <person name="Ohm R."/>
            <person name="Martin F."/>
            <person name="Silar P."/>
            <person name="Natvig D."/>
            <person name="Lalanne C."/>
            <person name="Gautier V."/>
            <person name="Ament-velasquez S.L."/>
            <person name="Kruys A."/>
            <person name="Hutchinson M.I."/>
            <person name="Powell A.J."/>
            <person name="Barry K."/>
            <person name="Miller A.N."/>
            <person name="Grigoriev I.V."/>
            <person name="Debuchy R."/>
            <person name="Gladieux P."/>
            <person name="Thoren M.H."/>
            <person name="Johannesson H."/>
        </authorList>
    </citation>
    <scope>NUCLEOTIDE SEQUENCE</scope>
    <source>
        <strain evidence="13">CBS 232.78</strain>
    </source>
</reference>
<dbReference type="InterPro" id="IPR000269">
    <property type="entry name" value="Cu_amine_oxidase"/>
</dbReference>
<comment type="PTM">
    <text evidence="8 9">Topaquinone (TPQ) is generated by copper-dependent autoxidation of a specific tyrosyl residue.</text>
</comment>
<feature type="domain" description="Copper amine oxidase catalytic" evidence="11">
    <location>
        <begin position="323"/>
        <end position="730"/>
    </location>
</feature>
<dbReference type="GO" id="GO:0009308">
    <property type="term" value="P:amine metabolic process"/>
    <property type="evidence" value="ECO:0007669"/>
    <property type="project" value="UniProtKB-UniRule"/>
</dbReference>
<dbReference type="InterPro" id="IPR015798">
    <property type="entry name" value="Cu_amine_oxidase_C"/>
</dbReference>
<dbReference type="SUPFAM" id="SSF54416">
    <property type="entry name" value="Amine oxidase N-terminal region"/>
    <property type="match status" value="2"/>
</dbReference>
<evidence type="ECO:0000313" key="13">
    <source>
        <dbReference type="EMBL" id="KAK3367597.1"/>
    </source>
</evidence>
<feature type="modified residue" description="2',4',5'-topaquinone" evidence="8">
    <location>
        <position position="486"/>
    </location>
</feature>
<dbReference type="AlphaFoldDB" id="A0AAE0K0Y1"/>
<feature type="chain" id="PRO_5042148570" description="Amine oxidase" evidence="10">
    <location>
        <begin position="20"/>
        <end position="779"/>
    </location>
</feature>
<evidence type="ECO:0000256" key="2">
    <source>
        <dbReference type="ARBA" id="ARBA00007983"/>
    </source>
</evidence>
<keyword evidence="3 9" id="KW-0479">Metal-binding</keyword>
<dbReference type="PRINTS" id="PR00766">
    <property type="entry name" value="CUDAOXIDASE"/>
</dbReference>
<name>A0AAE0K0Y1_9PEZI</name>
<dbReference type="InterPro" id="IPR016182">
    <property type="entry name" value="Cu_amine_oxidase_N-reg"/>
</dbReference>
<keyword evidence="5 9" id="KW-0560">Oxidoreductase</keyword>
<evidence type="ECO:0000313" key="14">
    <source>
        <dbReference type="Proteomes" id="UP001285441"/>
    </source>
</evidence>
<organism evidence="13 14">
    <name type="scientific">Podospora didyma</name>
    <dbReference type="NCBI Taxonomy" id="330526"/>
    <lineage>
        <taxon>Eukaryota</taxon>
        <taxon>Fungi</taxon>
        <taxon>Dikarya</taxon>
        <taxon>Ascomycota</taxon>
        <taxon>Pezizomycotina</taxon>
        <taxon>Sordariomycetes</taxon>
        <taxon>Sordariomycetidae</taxon>
        <taxon>Sordariales</taxon>
        <taxon>Podosporaceae</taxon>
        <taxon>Podospora</taxon>
    </lineage>
</organism>
<dbReference type="InterPro" id="IPR015328">
    <property type="entry name" value="DUF1965"/>
</dbReference>
<feature type="signal peptide" evidence="10">
    <location>
        <begin position="1"/>
        <end position="19"/>
    </location>
</feature>
<evidence type="ECO:0000256" key="6">
    <source>
        <dbReference type="ARBA" id="ARBA00023008"/>
    </source>
</evidence>
<proteinExistence type="inferred from homology"/>
<dbReference type="PANTHER" id="PTHR10638:SF20">
    <property type="entry name" value="AMINE OXIDASE"/>
    <property type="match status" value="1"/>
</dbReference>
<dbReference type="InterPro" id="IPR036460">
    <property type="entry name" value="Cu_amine_oxidase_C_sf"/>
</dbReference>
<comment type="cofactor">
    <cofactor evidence="9">
        <name>Cu cation</name>
        <dbReference type="ChEBI" id="CHEBI:23378"/>
    </cofactor>
    <text evidence="9">Contains 1 topaquinone per subunit.</text>
</comment>
<feature type="active site" description="Proton acceptor" evidence="7">
    <location>
        <position position="397"/>
    </location>
</feature>
<dbReference type="Gene3D" id="2.70.98.20">
    <property type="entry name" value="Copper amine oxidase, catalytic domain"/>
    <property type="match status" value="1"/>
</dbReference>
<comment type="similarity">
    <text evidence="2 9">Belongs to the copper/topaquinone oxidase family.</text>
</comment>
<evidence type="ECO:0000259" key="12">
    <source>
        <dbReference type="Pfam" id="PF09248"/>
    </source>
</evidence>
<reference evidence="13" key="1">
    <citation type="journal article" date="2023" name="Mol. Phylogenet. Evol.">
        <title>Genome-scale phylogeny and comparative genomics of the fungal order Sordariales.</title>
        <authorList>
            <person name="Hensen N."/>
            <person name="Bonometti L."/>
            <person name="Westerberg I."/>
            <person name="Brannstrom I.O."/>
            <person name="Guillou S."/>
            <person name="Cros-Aarteil S."/>
            <person name="Calhoun S."/>
            <person name="Haridas S."/>
            <person name="Kuo A."/>
            <person name="Mondo S."/>
            <person name="Pangilinan J."/>
            <person name="Riley R."/>
            <person name="LaButti K."/>
            <person name="Andreopoulos B."/>
            <person name="Lipzen A."/>
            <person name="Chen C."/>
            <person name="Yan M."/>
            <person name="Daum C."/>
            <person name="Ng V."/>
            <person name="Clum A."/>
            <person name="Steindorff A."/>
            <person name="Ohm R.A."/>
            <person name="Martin F."/>
            <person name="Silar P."/>
            <person name="Natvig D.O."/>
            <person name="Lalanne C."/>
            <person name="Gautier V."/>
            <person name="Ament-Velasquez S.L."/>
            <person name="Kruys A."/>
            <person name="Hutchinson M.I."/>
            <person name="Powell A.J."/>
            <person name="Barry K."/>
            <person name="Miller A.N."/>
            <person name="Grigoriev I.V."/>
            <person name="Debuchy R."/>
            <person name="Gladieux P."/>
            <person name="Hiltunen Thoren M."/>
            <person name="Johannesson H."/>
        </authorList>
    </citation>
    <scope>NUCLEOTIDE SEQUENCE</scope>
    <source>
        <strain evidence="13">CBS 232.78</strain>
    </source>
</reference>
<evidence type="ECO:0000256" key="1">
    <source>
        <dbReference type="ARBA" id="ARBA00001935"/>
    </source>
</evidence>
<evidence type="ECO:0000259" key="11">
    <source>
        <dbReference type="Pfam" id="PF01179"/>
    </source>
</evidence>
<dbReference type="GO" id="GO:0008131">
    <property type="term" value="F:primary methylamine oxidase activity"/>
    <property type="evidence" value="ECO:0007669"/>
    <property type="project" value="InterPro"/>
</dbReference>
<sequence>MLKQCLVAALLGCAAPAAARPDAGYWKRALSFTNGTKPCGLSDEAPVVKAPKVNPWSSITPDDVRAVHKFIHDPATGLNLTAVANATLTDNYLYFIDTLNTNKSEILPYIDGAAALPPKYARVVIFEGGKEEPVSQEYMVGPLPFSDKTTISKYDYVFNGGKGGEVPYAGRYFDSKRSAAVQPLLKKSMTDVADITVALFDGAYLGSSNNGTNLTAASTTPTSLDGKTSQITYMFRYPGLASYMTPIDLYLILQVTGTDASKYSLKGYVTNERFFATAAELRAAFDAGQLKSEFPQTRDQKWALLDLQPEMGIRDLEDRAAPQSIEIGGKRYKLDKDEEYVEYMGWSFYMAFTRTLGLQFYDIKFKGERVLYELTLQEAAAQYAGFQPKAAGTVYHDTYYSFGTYSATLVEGFDCPFGSTMLNATFPEGDQTEVHPSAICVFESDDGFPLARHRTSGGSSDYGFQNIGAVKGSALHTRTIATVGNYDYLFDYAFHVDGSLEIQVRASGYLQSSPYYKDQGKFGSRISQGTQGSFHDHVLTFKADFDIVDSTNSLEVTDLIVVNQTQPWYAELGTFEQMEYNVTNMETEQQFDWKANGQAMYCVVNNNKTNAWGEKRGYRLVPGRSNIHLSIKDSPFTRKSSTFLKSHLAVTKQHDAEVYANSWQNVQLSEAPQHDFAKFFDGESVDDEDLVVWFNLGMHHFTRAEDVPVTLYTEAVSSIVFAPQNFNDRAQEGDLRNRRWIVPDADTGVLGYDDYGISLPTCDLQLEEPTLKIEPWTHI</sequence>
<accession>A0AAE0K0Y1</accession>
<dbReference type="EC" id="1.4.3.-" evidence="9"/>
<dbReference type="PANTHER" id="PTHR10638">
    <property type="entry name" value="COPPER AMINE OXIDASE"/>
    <property type="match status" value="1"/>
</dbReference>
<dbReference type="Gene3D" id="3.10.450.40">
    <property type="match status" value="2"/>
</dbReference>
<dbReference type="EMBL" id="JAULSW010000011">
    <property type="protein sequence ID" value="KAK3367597.1"/>
    <property type="molecule type" value="Genomic_DNA"/>
</dbReference>
<comment type="cofactor">
    <cofactor evidence="1">
        <name>Cu cation</name>
        <dbReference type="ChEBI" id="CHEBI:23378"/>
    </cofactor>
</comment>
<dbReference type="SUPFAM" id="SSF49998">
    <property type="entry name" value="Amine oxidase catalytic domain"/>
    <property type="match status" value="1"/>
</dbReference>